<name>A0ABM1VT01_APLCA</name>
<feature type="repeat" description="ANK" evidence="3">
    <location>
        <begin position="95"/>
        <end position="127"/>
    </location>
</feature>
<dbReference type="PANTHER" id="PTHR24174">
    <property type="entry name" value="ANKYRIN REPEAT AND STERILE ALPHA MOTIF DOMAIN-CONTAINING PROTEIN 1"/>
    <property type="match status" value="1"/>
</dbReference>
<feature type="repeat" description="ANK" evidence="3">
    <location>
        <begin position="128"/>
        <end position="163"/>
    </location>
</feature>
<dbReference type="Pfam" id="PF12796">
    <property type="entry name" value="Ank_2"/>
    <property type="match status" value="1"/>
</dbReference>
<reference evidence="7" key="1">
    <citation type="submission" date="2025-08" db="UniProtKB">
        <authorList>
            <consortium name="RefSeq"/>
        </authorList>
    </citation>
    <scope>IDENTIFICATION</scope>
</reference>
<dbReference type="Proteomes" id="UP000694888">
    <property type="component" value="Unplaced"/>
</dbReference>
<keyword evidence="2 3" id="KW-0040">ANK repeat</keyword>
<proteinExistence type="predicted"/>
<feature type="repeat" description="ANK" evidence="3">
    <location>
        <begin position="227"/>
        <end position="259"/>
    </location>
</feature>
<dbReference type="PANTHER" id="PTHR24174:SF16">
    <property type="entry name" value="CASKIN-2"/>
    <property type="match status" value="1"/>
</dbReference>
<dbReference type="GeneID" id="101850646"/>
<dbReference type="PRINTS" id="PR01415">
    <property type="entry name" value="ANKYRIN"/>
</dbReference>
<dbReference type="Gene3D" id="2.60.120.260">
    <property type="entry name" value="Galactose-binding domain-like"/>
    <property type="match status" value="1"/>
</dbReference>
<feature type="repeat" description="ANK" evidence="3">
    <location>
        <begin position="193"/>
        <end position="225"/>
    </location>
</feature>
<evidence type="ECO:0000256" key="3">
    <source>
        <dbReference type="PROSITE-ProRule" id="PRU00023"/>
    </source>
</evidence>
<dbReference type="SMART" id="SM00248">
    <property type="entry name" value="ANK"/>
    <property type="match status" value="5"/>
</dbReference>
<dbReference type="InterPro" id="IPR002110">
    <property type="entry name" value="Ankyrin_rpt"/>
</dbReference>
<dbReference type="PROSITE" id="PS50297">
    <property type="entry name" value="ANK_REP_REGION"/>
    <property type="match status" value="4"/>
</dbReference>
<dbReference type="PROSITE" id="PS50022">
    <property type="entry name" value="FA58C_3"/>
    <property type="match status" value="1"/>
</dbReference>
<evidence type="ECO:0000256" key="1">
    <source>
        <dbReference type="ARBA" id="ARBA00022737"/>
    </source>
</evidence>
<feature type="region of interest" description="Disordered" evidence="4">
    <location>
        <begin position="293"/>
        <end position="317"/>
    </location>
</feature>
<dbReference type="InterPro" id="IPR036770">
    <property type="entry name" value="Ankyrin_rpt-contain_sf"/>
</dbReference>
<dbReference type="RefSeq" id="XP_035825543.1">
    <property type="nucleotide sequence ID" value="XM_035969650.1"/>
</dbReference>
<accession>A0ABM1VT01</accession>
<keyword evidence="1" id="KW-0677">Repeat</keyword>
<dbReference type="InterPro" id="IPR000421">
    <property type="entry name" value="FA58C"/>
</dbReference>
<sequence length="657" mass="73400">MGKESDLLKAVKEKDTSKIQKLLSSTSKRSKDESLSWKSVDSSNQMRVELRHIDVNTREKSTGFTPLSLAVLNGMKSTAERLIFNCADVNALDDNGNTPLHLAAFGGHLDLVELLLQNEAEVNSQNSDGNTALHLASENYSHAQIKIIRTLVKAGANVWTQNKHELTPLDLGARFKRDGAVTALLEYAPTLVSNRVAIVDAAIRGHYSTVEILLEHGVSPNLLDDHHGSYPLHEALRYNRLDVVELLLCFQADQELINPRKESPLSLARLLRPHTQHQVLELLKDQYKKTPRFPTKLDHTDSPRTPDRTTPPGHIKNYPKLPNDISWTQNRPLFCNSCTERNPNSHILDDNLRTFWVVPVLHDAWTIFDLQSEHIITGVTIFGWNSPQMIRTFQIQVADSLQGPWTVMTSHTCQRLGSSDPKEEAFPQDFFGFTFRSRYLRLYLVDNHEGSHMCFQGIQFHGADCLVVDTLQACQLSPITDAIILQGLNTWKKFLDITPEQVYELVPDAAKKASLLEALYKGRKEMYPMTVLSWVVPPATTVFVGEALPDFSVQSDPGVTEVIQLIVQGGQVSGDTCRRLIPGPDGNPSTATFSNVVIQPAGLYSILVQGINTNITLMCPKPVEVRPEVRSENDISSAFDEIQQMLSEMQAAIPDPK</sequence>
<evidence type="ECO:0000313" key="7">
    <source>
        <dbReference type="RefSeq" id="XP_035825543.1"/>
    </source>
</evidence>
<dbReference type="Gene3D" id="1.25.40.20">
    <property type="entry name" value="Ankyrin repeat-containing domain"/>
    <property type="match status" value="3"/>
</dbReference>
<feature type="repeat" description="ANK" evidence="3">
    <location>
        <begin position="62"/>
        <end position="94"/>
    </location>
</feature>
<feature type="domain" description="F5/8 type C" evidence="5">
    <location>
        <begin position="316"/>
        <end position="463"/>
    </location>
</feature>
<gene>
    <name evidence="7" type="primary">LOC101850646</name>
</gene>
<dbReference type="InterPro" id="IPR033635">
    <property type="entry name" value="ANKS1/Caskin"/>
</dbReference>
<evidence type="ECO:0000259" key="5">
    <source>
        <dbReference type="PROSITE" id="PS50022"/>
    </source>
</evidence>
<dbReference type="SUPFAM" id="SSF48403">
    <property type="entry name" value="Ankyrin repeat"/>
    <property type="match status" value="1"/>
</dbReference>
<evidence type="ECO:0000256" key="2">
    <source>
        <dbReference type="ARBA" id="ARBA00023043"/>
    </source>
</evidence>
<dbReference type="Pfam" id="PF00754">
    <property type="entry name" value="F5_F8_type_C"/>
    <property type="match status" value="1"/>
</dbReference>
<evidence type="ECO:0000313" key="6">
    <source>
        <dbReference type="Proteomes" id="UP000694888"/>
    </source>
</evidence>
<feature type="compositionally biased region" description="Basic and acidic residues" evidence="4">
    <location>
        <begin position="295"/>
        <end position="307"/>
    </location>
</feature>
<dbReference type="SUPFAM" id="SSF49785">
    <property type="entry name" value="Galactose-binding domain-like"/>
    <property type="match status" value="1"/>
</dbReference>
<dbReference type="InterPro" id="IPR008979">
    <property type="entry name" value="Galactose-bd-like_sf"/>
</dbReference>
<protein>
    <submittedName>
        <fullName evidence="7">Uncharacterized protein LOC101850646</fullName>
    </submittedName>
</protein>
<keyword evidence="6" id="KW-1185">Reference proteome</keyword>
<dbReference type="Pfam" id="PF13637">
    <property type="entry name" value="Ank_4"/>
    <property type="match status" value="1"/>
</dbReference>
<organism evidence="6 7">
    <name type="scientific">Aplysia californica</name>
    <name type="common">California sea hare</name>
    <dbReference type="NCBI Taxonomy" id="6500"/>
    <lineage>
        <taxon>Eukaryota</taxon>
        <taxon>Metazoa</taxon>
        <taxon>Spiralia</taxon>
        <taxon>Lophotrochozoa</taxon>
        <taxon>Mollusca</taxon>
        <taxon>Gastropoda</taxon>
        <taxon>Heterobranchia</taxon>
        <taxon>Euthyneura</taxon>
        <taxon>Tectipleura</taxon>
        <taxon>Aplysiida</taxon>
        <taxon>Aplysioidea</taxon>
        <taxon>Aplysiidae</taxon>
        <taxon>Aplysia</taxon>
    </lineage>
</organism>
<evidence type="ECO:0000256" key="4">
    <source>
        <dbReference type="SAM" id="MobiDB-lite"/>
    </source>
</evidence>
<dbReference type="PROSITE" id="PS50088">
    <property type="entry name" value="ANK_REPEAT"/>
    <property type="match status" value="5"/>
</dbReference>